<keyword evidence="8" id="KW-0472">Membrane</keyword>
<evidence type="ECO:0000256" key="10">
    <source>
        <dbReference type="ARBA" id="ARBA00024211"/>
    </source>
</evidence>
<dbReference type="EMBL" id="AP019870">
    <property type="protein sequence ID" value="BBN11580.1"/>
    <property type="molecule type" value="Genomic_DNA"/>
</dbReference>
<dbReference type="InterPro" id="IPR048351">
    <property type="entry name" value="SOK_DIX"/>
</dbReference>
<gene>
    <name evidence="14" type="ORF">Mp_5g13130</name>
</gene>
<evidence type="ECO:0000313" key="15">
    <source>
        <dbReference type="Proteomes" id="UP001162541"/>
    </source>
</evidence>
<keyword evidence="5" id="KW-0479">Metal-binding</keyword>
<feature type="compositionally biased region" description="Polar residues" evidence="12">
    <location>
        <begin position="722"/>
        <end position="733"/>
    </location>
</feature>
<evidence type="ECO:0000256" key="11">
    <source>
        <dbReference type="PROSITE-ProRule" id="PRU01371"/>
    </source>
</evidence>
<protein>
    <recommendedName>
        <fullName evidence="13">C2HC/C3H-type domain-containing protein</fullName>
    </recommendedName>
</protein>
<keyword evidence="9" id="KW-0131">Cell cycle</keyword>
<evidence type="ECO:0000256" key="4">
    <source>
        <dbReference type="ARBA" id="ARBA00022618"/>
    </source>
</evidence>
<comment type="subcellular location">
    <subcellularLocation>
        <location evidence="1">Cell membrane</location>
        <topology evidence="1">Peripheral membrane protein</topology>
        <orientation evidence="1">Cytoplasmic side</orientation>
    </subcellularLocation>
</comment>
<feature type="compositionally biased region" description="Low complexity" evidence="12">
    <location>
        <begin position="452"/>
        <end position="467"/>
    </location>
</feature>
<dbReference type="GO" id="GO:0051258">
    <property type="term" value="P:protein polymerization"/>
    <property type="evidence" value="ECO:0007669"/>
    <property type="project" value="UniProtKB-ARBA"/>
</dbReference>
<feature type="compositionally biased region" description="Basic and acidic residues" evidence="12">
    <location>
        <begin position="696"/>
        <end position="709"/>
    </location>
</feature>
<evidence type="ECO:0000313" key="14">
    <source>
        <dbReference type="EMBL" id="BBN11580.1"/>
    </source>
</evidence>
<comment type="similarity">
    <text evidence="10">Belongs to the SOSEKI family.</text>
</comment>
<feature type="domain" description="C2HC/C3H-type" evidence="13">
    <location>
        <begin position="864"/>
        <end position="893"/>
    </location>
</feature>
<feature type="compositionally biased region" description="Polar residues" evidence="12">
    <location>
        <begin position="414"/>
        <end position="423"/>
    </location>
</feature>
<evidence type="ECO:0000256" key="2">
    <source>
        <dbReference type="ARBA" id="ARBA00022473"/>
    </source>
</evidence>
<dbReference type="InterPro" id="IPR010369">
    <property type="entry name" value="SOK"/>
</dbReference>
<evidence type="ECO:0000259" key="13">
    <source>
        <dbReference type="PROSITE" id="PS52027"/>
    </source>
</evidence>
<organism evidence="14 15">
    <name type="scientific">Marchantia polymorpha subsp. ruderalis</name>
    <dbReference type="NCBI Taxonomy" id="1480154"/>
    <lineage>
        <taxon>Eukaryota</taxon>
        <taxon>Viridiplantae</taxon>
        <taxon>Streptophyta</taxon>
        <taxon>Embryophyta</taxon>
        <taxon>Marchantiophyta</taxon>
        <taxon>Marchantiopsida</taxon>
        <taxon>Marchantiidae</taxon>
        <taxon>Marchantiales</taxon>
        <taxon>Marchantiaceae</taxon>
        <taxon>Marchantia</taxon>
    </lineage>
</organism>
<dbReference type="GO" id="GO:0005886">
    <property type="term" value="C:plasma membrane"/>
    <property type="evidence" value="ECO:0007669"/>
    <property type="project" value="UniProtKB-SubCell"/>
</dbReference>
<dbReference type="PANTHER" id="PTHR31083:SF6">
    <property type="entry name" value="PROTEIN SOSEKI 3"/>
    <property type="match status" value="1"/>
</dbReference>
<dbReference type="Pfam" id="PF06136">
    <property type="entry name" value="SOK"/>
    <property type="match status" value="1"/>
</dbReference>
<feature type="compositionally biased region" description="Basic and acidic residues" evidence="12">
    <location>
        <begin position="253"/>
        <end position="286"/>
    </location>
</feature>
<dbReference type="InterPro" id="IPR049899">
    <property type="entry name" value="Znf_C2HC_C3H"/>
</dbReference>
<feature type="compositionally biased region" description="Basic and acidic residues" evidence="12">
    <location>
        <begin position="735"/>
        <end position="771"/>
    </location>
</feature>
<keyword evidence="7" id="KW-0862">Zinc</keyword>
<feature type="compositionally biased region" description="Low complexity" evidence="12">
    <location>
        <begin position="772"/>
        <end position="784"/>
    </location>
</feature>
<evidence type="ECO:0000256" key="9">
    <source>
        <dbReference type="ARBA" id="ARBA00023306"/>
    </source>
</evidence>
<evidence type="ECO:0000256" key="12">
    <source>
        <dbReference type="SAM" id="MobiDB-lite"/>
    </source>
</evidence>
<dbReference type="GO" id="GO:0008270">
    <property type="term" value="F:zinc ion binding"/>
    <property type="evidence" value="ECO:0007669"/>
    <property type="project" value="UniProtKB-KW"/>
</dbReference>
<dbReference type="SMR" id="A0AAF6BHU6"/>
<keyword evidence="6 11" id="KW-0863">Zinc-finger</keyword>
<feature type="compositionally biased region" description="Polar residues" evidence="12">
    <location>
        <begin position="591"/>
        <end position="607"/>
    </location>
</feature>
<dbReference type="PROSITE" id="PS52027">
    <property type="entry name" value="ZF_C2HC_C3H"/>
    <property type="match status" value="1"/>
</dbReference>
<feature type="compositionally biased region" description="Basic and acidic residues" evidence="12">
    <location>
        <begin position="295"/>
        <end position="407"/>
    </location>
</feature>
<dbReference type="GO" id="GO:0051301">
    <property type="term" value="P:cell division"/>
    <property type="evidence" value="ECO:0007669"/>
    <property type="project" value="UniProtKB-KW"/>
</dbReference>
<evidence type="ECO:0000256" key="7">
    <source>
        <dbReference type="ARBA" id="ARBA00022833"/>
    </source>
</evidence>
<dbReference type="Gene3D" id="3.30.160.60">
    <property type="entry name" value="Classic Zinc Finger"/>
    <property type="match status" value="1"/>
</dbReference>
<proteinExistence type="inferred from homology"/>
<feature type="region of interest" description="Disordered" evidence="12">
    <location>
        <begin position="219"/>
        <end position="470"/>
    </location>
</feature>
<sequence>MVLVGQGMEPEEAFTKVQVVYYLSRGGQLQQPHLIDVPVSTHSNGLYLRDVKRRLTSIRGKGMGDSFSWSCKRNYKNNFIWQDLADDDKILPLSDGELVLKGSELYTGFQEKAEFMDGQFDPENASQLPNKIKKLASKKFDFEAVKRSLDMESDKLQEQSDLAAALSLSLQLMSDPHMKRFSKDKSMDLNQQVMNSLSQAKSNAAEECMLDHSVTDISSETLHSEESTVQKFSFNETIRERSKSTASASSSGTDREHSYGPPRKTESMGRERSLPRDLPRSREVSRELPPQVPREAPREKSREMSRELPREAPRELQLPREAPRELPREVPRETSRELPREAPREISRELPREGPREVAREQPREVVVPREVVREVSRELPRDVSRDSSKAVKDTAKTRQEKPEELPTIKTKKSPTCSESGDSTPFMLSPRRLMAALSSPSPEKKFGKLVHSSSTRSSTPSTSAASTQCEDSLPNINIRLAKQATCLSNFRLCGNANPHATDSRPDSPEHPLAAAAQPASGAVPQSPNTRGHQGGPYWPRWRSGRKPRTSSEGKEGPEPPTPPRGPMTKPVTVAKPDPPLKKSFEFDMNVSGVNSAMATPFLQTENNSPSSSESSSAAVSSGKKPASISLSGTSDASDGGNGASSTASSSSEVQNNVSVKEVITQQLPSPSSSEGRPSLNIDTASLPRVSISEAISDVRETVKTTRPDSPESPMKPNPPSSPVRTQLSSSPSFNKRIEDARARARSLVSKEIRSGESRSSKDLLKENDRVKTSSGSMRSGSTRTPNNKNGTTGAGSKTLSGTFNRSPPRINSIMWEDAPLTPTKKEFVNRDDRPLTAGRTNLDWEKTLQEAASLSLPPPDFGQILQECGQCGRTFKPDSLKVHMRGCHALRRSKDFQPFNGTSVAIRTRLQ</sequence>
<evidence type="ECO:0000256" key="3">
    <source>
        <dbReference type="ARBA" id="ARBA00022475"/>
    </source>
</evidence>
<feature type="region of interest" description="Disordered" evidence="12">
    <location>
        <begin position="492"/>
        <end position="810"/>
    </location>
</feature>
<evidence type="ECO:0000256" key="5">
    <source>
        <dbReference type="ARBA" id="ARBA00022723"/>
    </source>
</evidence>
<evidence type="ECO:0000256" key="8">
    <source>
        <dbReference type="ARBA" id="ARBA00023136"/>
    </source>
</evidence>
<reference evidence="15" key="1">
    <citation type="journal article" date="2020" name="Curr. Biol.">
        <title>Chromatin organization in early land plants reveals an ancestral association between H3K27me3, transposons, and constitutive heterochromatin.</title>
        <authorList>
            <person name="Montgomery S.A."/>
            <person name="Tanizawa Y."/>
            <person name="Galik B."/>
            <person name="Wang N."/>
            <person name="Ito T."/>
            <person name="Mochizuki T."/>
            <person name="Akimcheva S."/>
            <person name="Bowman J.L."/>
            <person name="Cognat V."/>
            <person name="Marechal-Drouard L."/>
            <person name="Ekker H."/>
            <person name="Hong S.F."/>
            <person name="Kohchi T."/>
            <person name="Lin S.S."/>
            <person name="Liu L.D."/>
            <person name="Nakamura Y."/>
            <person name="Valeeva L.R."/>
            <person name="Shakirov E.V."/>
            <person name="Shippen D.E."/>
            <person name="Wei W.L."/>
            <person name="Yagura M."/>
            <person name="Yamaoka S."/>
            <person name="Yamato K.T."/>
            <person name="Liu C."/>
            <person name="Berger F."/>
        </authorList>
    </citation>
    <scope>NUCLEOTIDE SEQUENCE [LARGE SCALE GENOMIC DNA]</scope>
    <source>
        <strain evidence="15">Tak-1</strain>
    </source>
</reference>
<dbReference type="PANTHER" id="PTHR31083">
    <property type="entry name" value="UPSTREAM OF FLC PROTEIN (DUF966)"/>
    <property type="match status" value="1"/>
</dbReference>
<keyword evidence="2" id="KW-0217">Developmental protein</keyword>
<evidence type="ECO:0000256" key="6">
    <source>
        <dbReference type="ARBA" id="ARBA00022771"/>
    </source>
</evidence>
<feature type="compositionally biased region" description="Polar residues" evidence="12">
    <location>
        <begin position="663"/>
        <end position="683"/>
    </location>
</feature>
<feature type="compositionally biased region" description="Low complexity" evidence="12">
    <location>
        <begin position="608"/>
        <end position="662"/>
    </location>
</feature>
<dbReference type="AlphaFoldDB" id="A0AAF6BHU6"/>
<dbReference type="Proteomes" id="UP001162541">
    <property type="component" value="Chromosome 5"/>
</dbReference>
<keyword evidence="4" id="KW-0132">Cell division</keyword>
<name>A0AAF6BHU6_MARPO</name>
<feature type="compositionally biased region" description="Polar residues" evidence="12">
    <location>
        <begin position="785"/>
        <end position="805"/>
    </location>
</feature>
<accession>A0AAF6BHU6</accession>
<evidence type="ECO:0000256" key="1">
    <source>
        <dbReference type="ARBA" id="ARBA00004413"/>
    </source>
</evidence>
<keyword evidence="3" id="KW-1003">Cell membrane</keyword>
<feature type="compositionally biased region" description="Low complexity" evidence="12">
    <location>
        <begin position="511"/>
        <end position="527"/>
    </location>
</feature>